<dbReference type="AlphaFoldDB" id="A0A914XET4"/>
<evidence type="ECO:0000256" key="3">
    <source>
        <dbReference type="ARBA" id="ARBA00022741"/>
    </source>
</evidence>
<dbReference type="SMART" id="SM00220">
    <property type="entry name" value="S_TKc"/>
    <property type="match status" value="1"/>
</dbReference>
<dbReference type="PANTHER" id="PTHR11584:SF369">
    <property type="entry name" value="MITOGEN-ACTIVATED PROTEIN KINASE KINASE KINASE 19-RELATED"/>
    <property type="match status" value="1"/>
</dbReference>
<dbReference type="PROSITE" id="PS50011">
    <property type="entry name" value="PROTEIN_KINASE_DOM"/>
    <property type="match status" value="1"/>
</dbReference>
<dbReference type="WBParaSite" id="PSAMB.scaffold8199size6504.g31080.t1">
    <property type="protein sequence ID" value="PSAMB.scaffold8199size6504.g31080.t1"/>
    <property type="gene ID" value="PSAMB.scaffold8199size6504.g31080"/>
</dbReference>
<keyword evidence="1" id="KW-0723">Serine/threonine-protein kinase</keyword>
<name>A0A914XET4_9BILA</name>
<dbReference type="SUPFAM" id="SSF56112">
    <property type="entry name" value="Protein kinase-like (PK-like)"/>
    <property type="match status" value="1"/>
</dbReference>
<dbReference type="PROSITE" id="PS00107">
    <property type="entry name" value="PROTEIN_KINASE_ATP"/>
    <property type="match status" value="1"/>
</dbReference>
<protein>
    <submittedName>
        <fullName evidence="9">Protein kinase domain-containing protein</fullName>
    </submittedName>
</protein>
<keyword evidence="3 6" id="KW-0547">Nucleotide-binding</keyword>
<evidence type="ECO:0000313" key="8">
    <source>
        <dbReference type="Proteomes" id="UP000887566"/>
    </source>
</evidence>
<organism evidence="8 9">
    <name type="scientific">Plectus sambesii</name>
    <dbReference type="NCBI Taxonomy" id="2011161"/>
    <lineage>
        <taxon>Eukaryota</taxon>
        <taxon>Metazoa</taxon>
        <taxon>Ecdysozoa</taxon>
        <taxon>Nematoda</taxon>
        <taxon>Chromadorea</taxon>
        <taxon>Plectida</taxon>
        <taxon>Plectina</taxon>
        <taxon>Plectoidea</taxon>
        <taxon>Plectidae</taxon>
        <taxon>Plectus</taxon>
    </lineage>
</organism>
<evidence type="ECO:0000259" key="7">
    <source>
        <dbReference type="PROSITE" id="PS50011"/>
    </source>
</evidence>
<evidence type="ECO:0000313" key="9">
    <source>
        <dbReference type="WBParaSite" id="PSAMB.scaffold8199size6504.g31080.t1"/>
    </source>
</evidence>
<evidence type="ECO:0000256" key="4">
    <source>
        <dbReference type="ARBA" id="ARBA00022777"/>
    </source>
</evidence>
<dbReference type="GO" id="GO:0005524">
    <property type="term" value="F:ATP binding"/>
    <property type="evidence" value="ECO:0007669"/>
    <property type="project" value="UniProtKB-UniRule"/>
</dbReference>
<keyword evidence="8" id="KW-1185">Reference proteome</keyword>
<dbReference type="PANTHER" id="PTHR11584">
    <property type="entry name" value="SERINE/THREONINE PROTEIN KINASE"/>
    <property type="match status" value="1"/>
</dbReference>
<evidence type="ECO:0000256" key="6">
    <source>
        <dbReference type="PROSITE-ProRule" id="PRU10141"/>
    </source>
</evidence>
<evidence type="ECO:0000256" key="2">
    <source>
        <dbReference type="ARBA" id="ARBA00022679"/>
    </source>
</evidence>
<dbReference type="InterPro" id="IPR011009">
    <property type="entry name" value="Kinase-like_dom_sf"/>
</dbReference>
<dbReference type="Pfam" id="PF00069">
    <property type="entry name" value="Pkinase"/>
    <property type="match status" value="1"/>
</dbReference>
<dbReference type="InterPro" id="IPR008271">
    <property type="entry name" value="Ser/Thr_kinase_AS"/>
</dbReference>
<evidence type="ECO:0000256" key="5">
    <source>
        <dbReference type="ARBA" id="ARBA00022840"/>
    </source>
</evidence>
<dbReference type="GO" id="GO:0035556">
    <property type="term" value="P:intracellular signal transduction"/>
    <property type="evidence" value="ECO:0007669"/>
    <property type="project" value="UniProtKB-ARBA"/>
</dbReference>
<feature type="binding site" evidence="6">
    <location>
        <position position="375"/>
    </location>
    <ligand>
        <name>ATP</name>
        <dbReference type="ChEBI" id="CHEBI:30616"/>
    </ligand>
</feature>
<dbReference type="GO" id="GO:0004674">
    <property type="term" value="F:protein serine/threonine kinase activity"/>
    <property type="evidence" value="ECO:0007669"/>
    <property type="project" value="UniProtKB-KW"/>
</dbReference>
<dbReference type="PROSITE" id="PS00108">
    <property type="entry name" value="PROTEIN_KINASE_ST"/>
    <property type="match status" value="1"/>
</dbReference>
<proteinExistence type="predicted"/>
<dbReference type="Proteomes" id="UP000887566">
    <property type="component" value="Unplaced"/>
</dbReference>
<keyword evidence="2" id="KW-0808">Transferase</keyword>
<dbReference type="Gene3D" id="1.10.510.10">
    <property type="entry name" value="Transferase(Phosphotransferase) domain 1"/>
    <property type="match status" value="1"/>
</dbReference>
<keyword evidence="5 6" id="KW-0067">ATP-binding</keyword>
<dbReference type="InterPro" id="IPR000719">
    <property type="entry name" value="Prot_kinase_dom"/>
</dbReference>
<reference evidence="9" key="1">
    <citation type="submission" date="2022-11" db="UniProtKB">
        <authorList>
            <consortium name="WormBaseParasite"/>
        </authorList>
    </citation>
    <scope>IDENTIFICATION</scope>
</reference>
<keyword evidence="4" id="KW-0418">Kinase</keyword>
<dbReference type="InterPro" id="IPR017441">
    <property type="entry name" value="Protein_kinase_ATP_BS"/>
</dbReference>
<accession>A0A914XET4</accession>
<sequence>MIPIGEINEEFDLKVLSGIPGQKETGLFVLLSNKSIILLHNRKKNVFVGVNLTNGHHFELQWSNRYKQIKENVLYLHADTIVSLISRKTSLRNARVNRSIASSSTTLAVFASEESSGRLFVAIIEANLRQKSIDIINEQPIGKTNAESICRIAQLKTNEFWCAKLWVDEQKNGTFFSIVHIAITVEAVYGTAKISSNFLAREACLVKKLLPSAVLRSSIIFPVNDNVDNVVVHFFDSKRQKLSLSSPSESEHATVSSQCSYNNCHYFFSFSSLEGKGSIWRINTKSRACQLLVDNIQQNTHLITENALFQVDNEGFAFIHSSCEERDCVEGAHIYQIDINAPRNWAAEPARIGKGAFGEVFSGCDVDTKRKLAIKILKSTPDKDEKRTLEMIYWALSEARKLKSLSSDRIVEGLGFQVEANRVVLFMELMKGSVRKIFLDGGKKQMEEDHALRILEQATEGLFYLHSLRPNPIVHRDIKCDNLLLNETGSVKLGDFGLFHELTITSQTSPETESNEAPTRPFGTLQWMAPEVYRKDAKYGRKSDIWSLGCCLVEMLTGNPPYPTLSMREWYQNDHEGLLTFEPDKLIPRCSKADILELLGKLLRKDAKAKKSVTSASSAYLPALSTLGLDKVCEFVGVGTKSALLVRPCAAEVLEDIQKIQIERKRQEEVATVHERFDQKLKQIKETFQQYSTGGDSSDEDGSWCIT</sequence>
<evidence type="ECO:0000256" key="1">
    <source>
        <dbReference type="ARBA" id="ARBA00022527"/>
    </source>
</evidence>
<feature type="domain" description="Protein kinase" evidence="7">
    <location>
        <begin position="346"/>
        <end position="624"/>
    </location>
</feature>